<dbReference type="EMBL" id="LT607411">
    <property type="protein sequence ID" value="SCF16029.1"/>
    <property type="molecule type" value="Genomic_DNA"/>
</dbReference>
<name>A0A1C4Y5N8_MICVI</name>
<dbReference type="OrthoDB" id="3373266at2"/>
<evidence type="ECO:0000256" key="1">
    <source>
        <dbReference type="SAM" id="MobiDB-lite"/>
    </source>
</evidence>
<reference evidence="3" key="1">
    <citation type="submission" date="2016-06" db="EMBL/GenBank/DDBJ databases">
        <authorList>
            <person name="Varghese N."/>
            <person name="Submissions Spin"/>
        </authorList>
    </citation>
    <scope>NUCLEOTIDE SEQUENCE [LARGE SCALE GENOMIC DNA]</scope>
    <source>
        <strain evidence="3">DSM 43909</strain>
    </source>
</reference>
<gene>
    <name evidence="2" type="ORF">GA0074695_3879</name>
</gene>
<accession>A0A1C4Y5N8</accession>
<dbReference type="AlphaFoldDB" id="A0A1C4Y5N8"/>
<dbReference type="Proteomes" id="UP000198242">
    <property type="component" value="Chromosome I"/>
</dbReference>
<feature type="compositionally biased region" description="Acidic residues" evidence="1">
    <location>
        <begin position="68"/>
        <end position="77"/>
    </location>
</feature>
<feature type="region of interest" description="Disordered" evidence="1">
    <location>
        <begin position="38"/>
        <end position="79"/>
    </location>
</feature>
<dbReference type="RefSeq" id="WP_089007506.1">
    <property type="nucleotide sequence ID" value="NZ_LT607411.1"/>
</dbReference>
<keyword evidence="3" id="KW-1185">Reference proteome</keyword>
<sequence length="166" mass="18050">MTSTVTSRQPQPPRKLVYGHAKAHDCLAFADANTASEEAAEITAISPRAPGAKRAGLPPFTPWNPAGDEYDDEEHGDDEPIRINDLGAVSEGDWPEMVTSRSLALLPKDIQARFDKSVATALNGDYLEIPLAAENDIVEALRERGIEVTRDDALINELDGYAFLYG</sequence>
<proteinExistence type="predicted"/>
<evidence type="ECO:0000313" key="2">
    <source>
        <dbReference type="EMBL" id="SCF16029.1"/>
    </source>
</evidence>
<protein>
    <submittedName>
        <fullName evidence="2">Uncharacterized protein</fullName>
    </submittedName>
</protein>
<evidence type="ECO:0000313" key="3">
    <source>
        <dbReference type="Proteomes" id="UP000198242"/>
    </source>
</evidence>
<organism evidence="2 3">
    <name type="scientific">Micromonospora viridifaciens</name>
    <dbReference type="NCBI Taxonomy" id="1881"/>
    <lineage>
        <taxon>Bacteria</taxon>
        <taxon>Bacillati</taxon>
        <taxon>Actinomycetota</taxon>
        <taxon>Actinomycetes</taxon>
        <taxon>Micromonosporales</taxon>
        <taxon>Micromonosporaceae</taxon>
        <taxon>Micromonospora</taxon>
    </lineage>
</organism>